<gene>
    <name evidence="7" type="ORF">CHLRE_10g421400v5</name>
</gene>
<accession>A0A2K3D971</accession>
<protein>
    <recommendedName>
        <fullName evidence="6">MYND-type domain-containing protein</fullName>
    </recommendedName>
</protein>
<keyword evidence="3" id="KW-0862">Zinc</keyword>
<evidence type="ECO:0000256" key="1">
    <source>
        <dbReference type="ARBA" id="ARBA00022723"/>
    </source>
</evidence>
<feature type="region of interest" description="Disordered" evidence="5">
    <location>
        <begin position="411"/>
        <end position="445"/>
    </location>
</feature>
<evidence type="ECO:0000313" key="7">
    <source>
        <dbReference type="EMBL" id="PNW77081.1"/>
    </source>
</evidence>
<evidence type="ECO:0000256" key="4">
    <source>
        <dbReference type="PROSITE-ProRule" id="PRU00134"/>
    </source>
</evidence>
<feature type="region of interest" description="Disordered" evidence="5">
    <location>
        <begin position="1289"/>
        <end position="1344"/>
    </location>
</feature>
<feature type="domain" description="MYND-type" evidence="6">
    <location>
        <begin position="1385"/>
        <end position="1431"/>
    </location>
</feature>
<evidence type="ECO:0000256" key="3">
    <source>
        <dbReference type="ARBA" id="ARBA00022833"/>
    </source>
</evidence>
<keyword evidence="1" id="KW-0479">Metal-binding</keyword>
<dbReference type="KEGG" id="cre:CHLRE_10g421400v5"/>
<dbReference type="Pfam" id="PF01753">
    <property type="entry name" value="zf-MYND"/>
    <property type="match status" value="1"/>
</dbReference>
<reference evidence="7 8" key="1">
    <citation type="journal article" date="2007" name="Science">
        <title>The Chlamydomonas genome reveals the evolution of key animal and plant functions.</title>
        <authorList>
            <person name="Merchant S.S."/>
            <person name="Prochnik S.E."/>
            <person name="Vallon O."/>
            <person name="Harris E.H."/>
            <person name="Karpowicz S.J."/>
            <person name="Witman G.B."/>
            <person name="Terry A."/>
            <person name="Salamov A."/>
            <person name="Fritz-Laylin L.K."/>
            <person name="Marechal-Drouard L."/>
            <person name="Marshall W.F."/>
            <person name="Qu L.H."/>
            <person name="Nelson D.R."/>
            <person name="Sanderfoot A.A."/>
            <person name="Spalding M.H."/>
            <person name="Kapitonov V.V."/>
            <person name="Ren Q."/>
            <person name="Ferris P."/>
            <person name="Lindquist E."/>
            <person name="Shapiro H."/>
            <person name="Lucas S.M."/>
            <person name="Grimwood J."/>
            <person name="Schmutz J."/>
            <person name="Cardol P."/>
            <person name="Cerutti H."/>
            <person name="Chanfreau G."/>
            <person name="Chen C.L."/>
            <person name="Cognat V."/>
            <person name="Croft M.T."/>
            <person name="Dent R."/>
            <person name="Dutcher S."/>
            <person name="Fernandez E."/>
            <person name="Fukuzawa H."/>
            <person name="Gonzalez-Ballester D."/>
            <person name="Gonzalez-Halphen D."/>
            <person name="Hallmann A."/>
            <person name="Hanikenne M."/>
            <person name="Hippler M."/>
            <person name="Inwood W."/>
            <person name="Jabbari K."/>
            <person name="Kalanon M."/>
            <person name="Kuras R."/>
            <person name="Lefebvre P.A."/>
            <person name="Lemaire S.D."/>
            <person name="Lobanov A.V."/>
            <person name="Lohr M."/>
            <person name="Manuell A."/>
            <person name="Meier I."/>
            <person name="Mets L."/>
            <person name="Mittag M."/>
            <person name="Mittelmeier T."/>
            <person name="Moroney J.V."/>
            <person name="Moseley J."/>
            <person name="Napoli C."/>
            <person name="Nedelcu A.M."/>
            <person name="Niyogi K."/>
            <person name="Novoselov S.V."/>
            <person name="Paulsen I.T."/>
            <person name="Pazour G."/>
            <person name="Purton S."/>
            <person name="Ral J.P."/>
            <person name="Riano-Pachon D.M."/>
            <person name="Riekhof W."/>
            <person name="Rymarquis L."/>
            <person name="Schroda M."/>
            <person name="Stern D."/>
            <person name="Umen J."/>
            <person name="Willows R."/>
            <person name="Wilson N."/>
            <person name="Zimmer S.L."/>
            <person name="Allmer J."/>
            <person name="Balk J."/>
            <person name="Bisova K."/>
            <person name="Chen C.J."/>
            <person name="Elias M."/>
            <person name="Gendler K."/>
            <person name="Hauser C."/>
            <person name="Lamb M.R."/>
            <person name="Ledford H."/>
            <person name="Long J.C."/>
            <person name="Minagawa J."/>
            <person name="Page M.D."/>
            <person name="Pan J."/>
            <person name="Pootakham W."/>
            <person name="Roje S."/>
            <person name="Rose A."/>
            <person name="Stahlberg E."/>
            <person name="Terauchi A.M."/>
            <person name="Yang P."/>
            <person name="Ball S."/>
            <person name="Bowler C."/>
            <person name="Dieckmann C.L."/>
            <person name="Gladyshev V.N."/>
            <person name="Green P."/>
            <person name="Jorgensen R."/>
            <person name="Mayfield S."/>
            <person name="Mueller-Roeber B."/>
            <person name="Rajamani S."/>
            <person name="Sayre R.T."/>
            <person name="Brokstein P."/>
            <person name="Dubchak I."/>
            <person name="Goodstein D."/>
            <person name="Hornick L."/>
            <person name="Huang Y.W."/>
            <person name="Jhaveri J."/>
            <person name="Luo Y."/>
            <person name="Martinez D."/>
            <person name="Ngau W.C."/>
            <person name="Otillar B."/>
            <person name="Poliakov A."/>
            <person name="Porter A."/>
            <person name="Szajkowski L."/>
            <person name="Werner G."/>
            <person name="Zhou K."/>
            <person name="Grigoriev I.V."/>
            <person name="Rokhsar D.S."/>
            <person name="Grossman A.R."/>
        </authorList>
    </citation>
    <scope>NUCLEOTIDE SEQUENCE [LARGE SCALE GENOMIC DNA]</scope>
    <source>
        <strain evidence="8">CC-503</strain>
    </source>
</reference>
<feature type="compositionally biased region" description="Acidic residues" evidence="5">
    <location>
        <begin position="419"/>
        <end position="435"/>
    </location>
</feature>
<organism evidence="7 8">
    <name type="scientific">Chlamydomonas reinhardtii</name>
    <name type="common">Chlamydomonas smithii</name>
    <dbReference type="NCBI Taxonomy" id="3055"/>
    <lineage>
        <taxon>Eukaryota</taxon>
        <taxon>Viridiplantae</taxon>
        <taxon>Chlorophyta</taxon>
        <taxon>core chlorophytes</taxon>
        <taxon>Chlorophyceae</taxon>
        <taxon>CS clade</taxon>
        <taxon>Chlamydomonadales</taxon>
        <taxon>Chlamydomonadaceae</taxon>
        <taxon>Chlamydomonas</taxon>
    </lineage>
</organism>
<dbReference type="InParanoid" id="A0A2K3D971"/>
<dbReference type="Proteomes" id="UP000006906">
    <property type="component" value="Chromosome 10"/>
</dbReference>
<feature type="compositionally biased region" description="Gly residues" evidence="5">
    <location>
        <begin position="535"/>
        <end position="546"/>
    </location>
</feature>
<dbReference type="InterPro" id="IPR002893">
    <property type="entry name" value="Znf_MYND"/>
</dbReference>
<feature type="region of interest" description="Disordered" evidence="5">
    <location>
        <begin position="509"/>
        <end position="546"/>
    </location>
</feature>
<feature type="compositionally biased region" description="Low complexity" evidence="5">
    <location>
        <begin position="1304"/>
        <end position="1331"/>
    </location>
</feature>
<evidence type="ECO:0000259" key="6">
    <source>
        <dbReference type="PROSITE" id="PS50865"/>
    </source>
</evidence>
<dbReference type="ExpressionAtlas" id="A0A2K3D971">
    <property type="expression patterns" value="baseline and differential"/>
</dbReference>
<evidence type="ECO:0000256" key="5">
    <source>
        <dbReference type="SAM" id="MobiDB-lite"/>
    </source>
</evidence>
<keyword evidence="2 4" id="KW-0863">Zinc-finger</keyword>
<feature type="region of interest" description="Disordered" evidence="5">
    <location>
        <begin position="855"/>
        <end position="876"/>
    </location>
</feature>
<dbReference type="EMBL" id="CM008971">
    <property type="protein sequence ID" value="PNW77081.1"/>
    <property type="molecule type" value="Genomic_DNA"/>
</dbReference>
<dbReference type="SUPFAM" id="SSF144232">
    <property type="entry name" value="HIT/MYND zinc finger-like"/>
    <property type="match status" value="1"/>
</dbReference>
<feature type="region of interest" description="Disordered" evidence="5">
    <location>
        <begin position="738"/>
        <end position="757"/>
    </location>
</feature>
<keyword evidence="8" id="KW-1185">Reference proteome</keyword>
<dbReference type="Gene3D" id="6.10.140.2220">
    <property type="match status" value="1"/>
</dbReference>
<dbReference type="RefSeq" id="XP_042919873.1">
    <property type="nucleotide sequence ID" value="XM_043066476.1"/>
</dbReference>
<sequence>MFTRLIGQVAWLAGPLVALNVANLCNASLPDWLGEEVGDLHSFLVNPLFLVASLAAMYGQRLYGLLPPAEAEALPAFSLAWYGQAVRGPRALLALLLLYVIRTMPRRLQARKRTGPIAFGRALVAFERAAASMTRSHLSTAARRAVASNAVGTDRVLLHELRVESVAGARAANALHRAAELGVAEEVGMPPIYPSGYPPKKVRLAADLAGLLLTRSRAAAAAEAAPARSMVECGEAVLIRMAALLQEAAAGGGGGGRAAAVTANADEFRAAVLRSAYTGSRLVSTAAVILFRLCQGLRRGAAFAPAEAPVATSRRNSLLAQLADTAMMTAWAGMARTLASQPSRCPPALLHLASSSAGAAPAAPAAPAALAAHELHWAVLGDAGRYLHALVHAAAVMCDKDRETALLAAHMAAAGQEPASEDEDEDEEAEEEGEEGGAGGRPRGRATGALAAEALVDALEASGLLEALCAAMLAATAATATGAAGAKEGSYEEQLAVLLGATALRHEAAAAREAAERRGSTAEGTGRASTSTDSGSGGGKGSGGGSSTAPSALAAVQYMFATSNLATALVMLTNLAGALPRMAAEIGAAALARRKARAAAGKAQAQAPGEGHFPATKAAELSRRMAALLQGRAVQRLQRCLLERFCLDQLEGEQGAEGQGEKGGEAGQGGKSGGGSCGWVLLDVYRMHDMQAQQIKRLDAEVVSADIDEWGSADAPRLTLLEPALSMWAAQSVGLAASGGASGPSSSDPSSGDDGALAAAPRDVVRAIGRAMHAVHVLLTSSDVLDPALMPTGSRYTGPAIAAASALAGAHKQFVSAPGASAASTRGFAVDALEAVAWALAVGTRAVAMELMAEDDEDDEEEGGGGGGGAGGRRQQGVTELGMRPVAYPLQVFRHMAEAHGEGFRKLPAPDQAALARRLAAARWPASLDAALRLGGRSLVRSGLRVANVAPGAGGPGAEVLRGVTCLLPSLSLLVCTPAAAPWLEPVAVADEAAAGAGGLLVSLGKLAAWLGTQIGRRGLPLTAAKPDQEADEEDAEEDDDDAKQRKQQQQQAPKELGGGEASALFDAMAGGLWQLVGTGALQPLGLAMPAGATAAAGSLAGGAALALGTSAEAVAELRGAAAFCLRGLCRAASARAFAACALPNGNAVAAQQRNTALGGTGACATWLGAPLATWLPAPRDLLPARPERLLTGVGVLLGRCMSDGGAERGALAGWSHAAAGALLALAAHEGLSGDVQGWLLAGSGAGGGGADAGSSFAAGMAALSYVLRAAGMQQDLEVVERLRAAAASAPREAGGDGGKATDADGSSASASGSGAGAVAKRAGGSTTARNRAGRGAGSGGRTTVSASFCGQAQQLLKEWNARTPRAAGTGAGPVEVAPAKACANPRCGRLSGPTEASLKPMQCSGCRTARYCCQGCQLEHWKAEGHKQECARGG</sequence>
<feature type="compositionally biased region" description="Low complexity" evidence="5">
    <location>
        <begin position="521"/>
        <end position="534"/>
    </location>
</feature>
<feature type="compositionally biased region" description="Acidic residues" evidence="5">
    <location>
        <begin position="1030"/>
        <end position="1042"/>
    </location>
</feature>
<dbReference type="GeneID" id="5728265"/>
<evidence type="ECO:0000313" key="8">
    <source>
        <dbReference type="Proteomes" id="UP000006906"/>
    </source>
</evidence>
<dbReference type="Gramene" id="PNW77081">
    <property type="protein sequence ID" value="PNW77081"/>
    <property type="gene ID" value="CHLRE_10g421400v5"/>
</dbReference>
<feature type="compositionally biased region" description="Gly residues" evidence="5">
    <location>
        <begin position="864"/>
        <end position="874"/>
    </location>
</feature>
<name>A0A2K3D971_CHLRE</name>
<feature type="region of interest" description="Disordered" evidence="5">
    <location>
        <begin position="1021"/>
        <end position="1058"/>
    </location>
</feature>
<dbReference type="OrthoDB" id="548440at2759"/>
<evidence type="ECO:0000256" key="2">
    <source>
        <dbReference type="ARBA" id="ARBA00022771"/>
    </source>
</evidence>
<dbReference type="GO" id="GO:0008270">
    <property type="term" value="F:zinc ion binding"/>
    <property type="evidence" value="ECO:0007669"/>
    <property type="project" value="UniProtKB-KW"/>
</dbReference>
<feature type="compositionally biased region" description="Basic and acidic residues" evidence="5">
    <location>
        <begin position="509"/>
        <end position="520"/>
    </location>
</feature>
<proteinExistence type="predicted"/>
<dbReference type="PROSITE" id="PS50865">
    <property type="entry name" value="ZF_MYND_2"/>
    <property type="match status" value="1"/>
</dbReference>